<comment type="caution">
    <text evidence="2">The sequence shown here is derived from an EMBL/GenBank/DDBJ whole genome shotgun (WGS) entry which is preliminary data.</text>
</comment>
<organism evidence="2 3">
    <name type="scientific">Bacillus clarus</name>
    <dbReference type="NCBI Taxonomy" id="2338372"/>
    <lineage>
        <taxon>Bacteria</taxon>
        <taxon>Bacillati</taxon>
        <taxon>Bacillota</taxon>
        <taxon>Bacilli</taxon>
        <taxon>Bacillales</taxon>
        <taxon>Bacillaceae</taxon>
        <taxon>Bacillus</taxon>
        <taxon>Bacillus cereus group</taxon>
    </lineage>
</organism>
<dbReference type="EMBL" id="JMQC01000011">
    <property type="protein sequence ID" value="KFM95173.1"/>
    <property type="molecule type" value="Genomic_DNA"/>
</dbReference>
<dbReference type="AlphaFoldDB" id="A0A090Y8S9"/>
<protein>
    <submittedName>
        <fullName evidence="2">Transposase IS66 family protein</fullName>
    </submittedName>
</protein>
<evidence type="ECO:0000259" key="1">
    <source>
        <dbReference type="Pfam" id="PF03050"/>
    </source>
</evidence>
<name>A0A090Y8S9_9BACI</name>
<reference evidence="2 3" key="1">
    <citation type="submission" date="2014-04" db="EMBL/GenBank/DDBJ databases">
        <authorList>
            <person name="Bishop-Lilly K.A."/>
            <person name="Broomall S.M."/>
            <person name="Chain P.S."/>
            <person name="Chertkov O."/>
            <person name="Coyne S.R."/>
            <person name="Daligault H.E."/>
            <person name="Davenport K.W."/>
            <person name="Erkkila T."/>
            <person name="Frey K.G."/>
            <person name="Gibbons H.S."/>
            <person name="Gu W."/>
            <person name="Jaissle J."/>
            <person name="Johnson S.L."/>
            <person name="Koroleva G.I."/>
            <person name="Ladner J.T."/>
            <person name="Lo C.-C."/>
            <person name="Minogue T.D."/>
            <person name="Munk C."/>
            <person name="Palacios G.F."/>
            <person name="Redden C.L."/>
            <person name="Rosenzweig C.N."/>
            <person name="Scholz M.B."/>
            <person name="Teshima H."/>
            <person name="Xu Y."/>
        </authorList>
    </citation>
    <scope>NUCLEOTIDE SEQUENCE [LARGE SCALE GENOMIC DNA]</scope>
    <source>
        <strain evidence="2 3">BHP</strain>
    </source>
</reference>
<dbReference type="Pfam" id="PF03050">
    <property type="entry name" value="DDE_Tnp_IS66"/>
    <property type="match status" value="1"/>
</dbReference>
<feature type="domain" description="Transposase IS66 central" evidence="1">
    <location>
        <begin position="18"/>
        <end position="45"/>
    </location>
</feature>
<gene>
    <name evidence="2" type="ORF">DJ93_5882</name>
</gene>
<sequence length="72" mass="8463">MKNVNKKALELNYLSSRAFLLDDRLEIDNNRSERSIKPFVIVKKIGCSPIHREVLEEVPLCIVWLKLQKRTI</sequence>
<evidence type="ECO:0000313" key="2">
    <source>
        <dbReference type="EMBL" id="KFM95173.1"/>
    </source>
</evidence>
<proteinExistence type="predicted"/>
<dbReference type="InterPro" id="IPR004291">
    <property type="entry name" value="Transposase_IS66_central"/>
</dbReference>
<dbReference type="Proteomes" id="UP000029389">
    <property type="component" value="Unassembled WGS sequence"/>
</dbReference>
<accession>A0A090Y8S9</accession>
<evidence type="ECO:0000313" key="3">
    <source>
        <dbReference type="Proteomes" id="UP000029389"/>
    </source>
</evidence>